<proteinExistence type="predicted"/>
<dbReference type="Proteomes" id="UP000321150">
    <property type="component" value="Unassembled WGS sequence"/>
</dbReference>
<name>A0A511YB31_9FLAO</name>
<dbReference type="EMBL" id="BJYI01000007">
    <property type="protein sequence ID" value="GEN72407.1"/>
    <property type="molecule type" value="Genomic_DNA"/>
</dbReference>
<comment type="caution">
    <text evidence="1">The sequence shown here is derived from an EMBL/GenBank/DDBJ whole genome shotgun (WGS) entry which is preliminary data.</text>
</comment>
<evidence type="ECO:0000313" key="1">
    <source>
        <dbReference type="EMBL" id="GEN72407.1"/>
    </source>
</evidence>
<protein>
    <recommendedName>
        <fullName evidence="3">Transcription elongation factor GreA/GreB C-terminal domain-containing protein</fullName>
    </recommendedName>
</protein>
<evidence type="ECO:0000313" key="2">
    <source>
        <dbReference type="Proteomes" id="UP000321150"/>
    </source>
</evidence>
<organism evidence="1 2">
    <name type="scientific">Chryseobacterium lathyri</name>
    <dbReference type="NCBI Taxonomy" id="395933"/>
    <lineage>
        <taxon>Bacteria</taxon>
        <taxon>Pseudomonadati</taxon>
        <taxon>Bacteroidota</taxon>
        <taxon>Flavobacteriia</taxon>
        <taxon>Flavobacteriales</taxon>
        <taxon>Weeksellaceae</taxon>
        <taxon>Chryseobacterium group</taxon>
        <taxon>Chryseobacterium</taxon>
    </lineage>
</organism>
<dbReference type="AlphaFoldDB" id="A0A511YB31"/>
<gene>
    <name evidence="1" type="ORF">CLA01_24790</name>
</gene>
<sequence length="190" mass="22446">MLKNNKDISLVEMQGFFWTTHFIIRAQVILKNYYLYVKIRFMEKIVFEKSDIRNYVKTVISEKIEKLKNFIEFTLEASRDIKKTPKYDSMREEMQEEIYQMQRQLGALNDLKRNMSKVLNTSTEKIQLGSLVITNKARFYISVSLGEFFYEGDRFYAISPESPMANKMMGMKSGDAFTLNNIHQKIVEVI</sequence>
<reference evidence="1 2" key="1">
    <citation type="submission" date="2019-07" db="EMBL/GenBank/DDBJ databases">
        <title>Whole genome shotgun sequence of Chryseobacterium lathyri NBRC 105250.</title>
        <authorList>
            <person name="Hosoyama A."/>
            <person name="Uohara A."/>
            <person name="Ohji S."/>
            <person name="Ichikawa N."/>
        </authorList>
    </citation>
    <scope>NUCLEOTIDE SEQUENCE [LARGE SCALE GENOMIC DNA]</scope>
    <source>
        <strain evidence="1 2">NBRC 105250</strain>
    </source>
</reference>
<accession>A0A511YB31</accession>
<evidence type="ECO:0008006" key="3">
    <source>
        <dbReference type="Google" id="ProtNLM"/>
    </source>
</evidence>